<dbReference type="OrthoDB" id="5244108at2"/>
<dbReference type="InterPro" id="IPR001853">
    <property type="entry name" value="DSBA-like_thioredoxin_dom"/>
</dbReference>
<gene>
    <name evidence="4" type="ORF">PPSIR1_30380</name>
</gene>
<dbReference type="GO" id="GO:0004602">
    <property type="term" value="F:glutathione peroxidase activity"/>
    <property type="evidence" value="ECO:0007669"/>
    <property type="project" value="TreeGrafter"/>
</dbReference>
<evidence type="ECO:0000256" key="1">
    <source>
        <dbReference type="PIRNR" id="PIRNR006386"/>
    </source>
</evidence>
<dbReference type="PIRSF" id="PIRSF006386">
    <property type="entry name" value="HCCAis_GSTk"/>
    <property type="match status" value="1"/>
</dbReference>
<keyword evidence="5" id="KW-1185">Reference proteome</keyword>
<evidence type="ECO:0000313" key="5">
    <source>
        <dbReference type="Proteomes" id="UP000005801"/>
    </source>
</evidence>
<accession>A6FZ55</accession>
<comment type="similarity">
    <text evidence="1">Belongs to the GST superfamily. NadH family.</text>
</comment>
<dbReference type="InterPro" id="IPR044087">
    <property type="entry name" value="NahD-like"/>
</dbReference>
<dbReference type="eggNOG" id="COG3917">
    <property type="taxonomic scope" value="Bacteria"/>
</dbReference>
<dbReference type="GO" id="GO:1901170">
    <property type="term" value="P:naphthalene catabolic process"/>
    <property type="evidence" value="ECO:0007669"/>
    <property type="project" value="InterPro"/>
</dbReference>
<dbReference type="GO" id="GO:0018845">
    <property type="term" value="F:2-hydroxychromene-2-carboxylate isomerase activity"/>
    <property type="evidence" value="ECO:0007669"/>
    <property type="project" value="UniProtKB-UniRule"/>
</dbReference>
<organism evidence="4 5">
    <name type="scientific">Plesiocystis pacifica SIR-1</name>
    <dbReference type="NCBI Taxonomy" id="391625"/>
    <lineage>
        <taxon>Bacteria</taxon>
        <taxon>Pseudomonadati</taxon>
        <taxon>Myxococcota</taxon>
        <taxon>Polyangia</taxon>
        <taxon>Nannocystales</taxon>
        <taxon>Nannocystaceae</taxon>
        <taxon>Plesiocystis</taxon>
    </lineage>
</organism>
<proteinExistence type="inferred from homology"/>
<dbReference type="RefSeq" id="WP_006969754.1">
    <property type="nucleotide sequence ID" value="NZ_ABCS01000005.1"/>
</dbReference>
<keyword evidence="1 4" id="KW-0413">Isomerase</keyword>
<comment type="caution">
    <text evidence="4">The sequence shown here is derived from an EMBL/GenBank/DDBJ whole genome shotgun (WGS) entry which is preliminary data.</text>
</comment>
<dbReference type="Pfam" id="PF01323">
    <property type="entry name" value="DSBA"/>
    <property type="match status" value="1"/>
</dbReference>
<dbReference type="EMBL" id="ABCS01000005">
    <property type="protein sequence ID" value="EDM81210.1"/>
    <property type="molecule type" value="Genomic_DNA"/>
</dbReference>
<dbReference type="SUPFAM" id="SSF52833">
    <property type="entry name" value="Thioredoxin-like"/>
    <property type="match status" value="1"/>
</dbReference>
<dbReference type="Proteomes" id="UP000005801">
    <property type="component" value="Unassembled WGS sequence"/>
</dbReference>
<dbReference type="PANTHER" id="PTHR42943">
    <property type="entry name" value="GLUTATHIONE S-TRANSFERASE KAPPA"/>
    <property type="match status" value="1"/>
</dbReference>
<dbReference type="InterPro" id="IPR036249">
    <property type="entry name" value="Thioredoxin-like_sf"/>
</dbReference>
<dbReference type="CDD" id="cd03022">
    <property type="entry name" value="DsbA_HCCA_Iso"/>
    <property type="match status" value="1"/>
</dbReference>
<dbReference type="GO" id="GO:0004364">
    <property type="term" value="F:glutathione transferase activity"/>
    <property type="evidence" value="ECO:0007669"/>
    <property type="project" value="TreeGrafter"/>
</dbReference>
<dbReference type="EC" id="5.99.1.4" evidence="1"/>
<dbReference type="InterPro" id="IPR014440">
    <property type="entry name" value="HCCAis_GSTk"/>
</dbReference>
<evidence type="ECO:0000313" key="4">
    <source>
        <dbReference type="EMBL" id="EDM81210.1"/>
    </source>
</evidence>
<dbReference type="PANTHER" id="PTHR42943:SF2">
    <property type="entry name" value="GLUTATHIONE S-TRANSFERASE KAPPA 1"/>
    <property type="match status" value="1"/>
</dbReference>
<feature type="domain" description="DSBA-like thioredoxin" evidence="3">
    <location>
        <begin position="10"/>
        <end position="199"/>
    </location>
</feature>
<dbReference type="GO" id="GO:0006749">
    <property type="term" value="P:glutathione metabolic process"/>
    <property type="evidence" value="ECO:0007669"/>
    <property type="project" value="TreeGrafter"/>
</dbReference>
<dbReference type="Gene3D" id="3.40.30.10">
    <property type="entry name" value="Glutaredoxin"/>
    <property type="match status" value="1"/>
</dbReference>
<dbReference type="InterPro" id="IPR051924">
    <property type="entry name" value="GST_Kappa/NadH"/>
</dbReference>
<reference evidence="4 5" key="1">
    <citation type="submission" date="2007-06" db="EMBL/GenBank/DDBJ databases">
        <authorList>
            <person name="Shimkets L."/>
            <person name="Ferriera S."/>
            <person name="Johnson J."/>
            <person name="Kravitz S."/>
            <person name="Beeson K."/>
            <person name="Sutton G."/>
            <person name="Rogers Y.-H."/>
            <person name="Friedman R."/>
            <person name="Frazier M."/>
            <person name="Venter J.C."/>
        </authorList>
    </citation>
    <scope>NUCLEOTIDE SEQUENCE [LARGE SCALE GENOMIC DNA]</scope>
    <source>
        <strain evidence="4 5">SIR-1</strain>
    </source>
</reference>
<evidence type="ECO:0000256" key="2">
    <source>
        <dbReference type="PIRSR" id="PIRSR006386-1"/>
    </source>
</evidence>
<comment type="catalytic activity">
    <reaction evidence="1">
        <text>2-hydroxychromene-2-carboxylate = (3E)-4-(2-hydroxyphenyl)-2-oxobut-3-enoate</text>
        <dbReference type="Rhea" id="RHEA:27401"/>
        <dbReference type="ChEBI" id="CHEBI:59350"/>
        <dbReference type="ChEBI" id="CHEBI:59353"/>
        <dbReference type="EC" id="5.99.1.4"/>
    </reaction>
</comment>
<dbReference type="AlphaFoldDB" id="A6FZ55"/>
<dbReference type="STRING" id="391625.PPSIR1_30380"/>
<sequence length="224" mass="24638">MAAPSPDTPVEFWFDFISPYAYLAWQRVHAVAEASGRAVVHRPVVFAGLLNHWGQLGPAEIAPKRLWTFKQVCRRAARLGVPLQPPPGHPFNPIASLRLVCALHDQLEDQRRLIDALFDATWGGGPGVHDAEALAATLSAAGFDAPAMRARAREPEVKQRLLANAQEAIERGVFGVPTMLVGDELFWGDDSFEDLDAYLRGEDLIDLAALSAWEGLRADAQRQR</sequence>
<evidence type="ECO:0000259" key="3">
    <source>
        <dbReference type="Pfam" id="PF01323"/>
    </source>
</evidence>
<name>A6FZ55_9BACT</name>
<feature type="active site" description="Nucleophile" evidence="2">
    <location>
        <position position="18"/>
    </location>
</feature>
<protein>
    <recommendedName>
        <fullName evidence="1">2-hydroxychromene-2-carboxylate isomerase</fullName>
        <ecNumber evidence="1">5.99.1.4</ecNumber>
    </recommendedName>
</protein>